<keyword evidence="2" id="KW-1185">Reference proteome</keyword>
<dbReference type="Proteomes" id="UP001143910">
    <property type="component" value="Unassembled WGS sequence"/>
</dbReference>
<protein>
    <submittedName>
        <fullName evidence="1">Uncharacterized protein</fullName>
    </submittedName>
</protein>
<evidence type="ECO:0000313" key="2">
    <source>
        <dbReference type="Proteomes" id="UP001143910"/>
    </source>
</evidence>
<reference evidence="1" key="1">
    <citation type="submission" date="2022-08" db="EMBL/GenBank/DDBJ databases">
        <title>Genome Sequence of Lecanicillium fungicola.</title>
        <authorList>
            <person name="Buettner E."/>
        </authorList>
    </citation>
    <scope>NUCLEOTIDE SEQUENCE</scope>
    <source>
        <strain evidence="1">Babe33</strain>
    </source>
</reference>
<evidence type="ECO:0000313" key="1">
    <source>
        <dbReference type="EMBL" id="KAJ2984061.1"/>
    </source>
</evidence>
<gene>
    <name evidence="1" type="ORF">NQ176_g233</name>
</gene>
<name>A0ACC1NZ16_9HYPO</name>
<proteinExistence type="predicted"/>
<accession>A0ACC1NZ16</accession>
<comment type="caution">
    <text evidence="1">The sequence shown here is derived from an EMBL/GenBank/DDBJ whole genome shotgun (WGS) entry which is preliminary data.</text>
</comment>
<sequence>MMSALRYLPGLAAAILAQCVLTTAVLQPCSNTSHEVHVSPIISLDNSAVQFISCDSGHDGPRVTPINGTTYEWWYFDAVSNDGSEALTIAFFTASALGFPFQLPSAIDATTVAVFATFADGTTSIVPLLAEGATISTAGGGATGIWKGAGNFTGTPDLSNYHVSIDSPLLGPRGTLQLTSRGPGHYPCDPLTGGVNEQVIPHIGWANVIPAAAAEVDFTINGRRLKFSGSGYHDKNWGDIPITAAVKSWYWGHGTLGPYDLVWFDAIGSDGAEYVSGYVIENGQVAGSTCRNLRVRPVGTQYPPTIPSKNPTQYTLTMPLDDGRNIVATVTKKATQVDVGSVARWIGTINGTIGCEVYSGPAVWDQFKLSL</sequence>
<organism evidence="1 2">
    <name type="scientific">Zarea fungicola</name>
    <dbReference type="NCBI Taxonomy" id="93591"/>
    <lineage>
        <taxon>Eukaryota</taxon>
        <taxon>Fungi</taxon>
        <taxon>Dikarya</taxon>
        <taxon>Ascomycota</taxon>
        <taxon>Pezizomycotina</taxon>
        <taxon>Sordariomycetes</taxon>
        <taxon>Hypocreomycetidae</taxon>
        <taxon>Hypocreales</taxon>
        <taxon>Cordycipitaceae</taxon>
        <taxon>Zarea</taxon>
    </lineage>
</organism>
<dbReference type="EMBL" id="JANJQO010000008">
    <property type="protein sequence ID" value="KAJ2984061.1"/>
    <property type="molecule type" value="Genomic_DNA"/>
</dbReference>